<dbReference type="InterPro" id="IPR036909">
    <property type="entry name" value="Cyt_c-like_dom_sf"/>
</dbReference>
<protein>
    <submittedName>
        <fullName evidence="7">Cytochrome c</fullName>
    </submittedName>
</protein>
<keyword evidence="1 4" id="KW-0349">Heme</keyword>
<dbReference type="Gene3D" id="1.10.760.10">
    <property type="entry name" value="Cytochrome c-like domain"/>
    <property type="match status" value="1"/>
</dbReference>
<evidence type="ECO:0000313" key="8">
    <source>
        <dbReference type="Proteomes" id="UP000269076"/>
    </source>
</evidence>
<evidence type="ECO:0000256" key="5">
    <source>
        <dbReference type="SAM" id="Phobius"/>
    </source>
</evidence>
<keyword evidence="3 4" id="KW-0408">Iron</keyword>
<evidence type="ECO:0000256" key="3">
    <source>
        <dbReference type="ARBA" id="ARBA00023004"/>
    </source>
</evidence>
<feature type="transmembrane region" description="Helical" evidence="5">
    <location>
        <begin position="12"/>
        <end position="29"/>
    </location>
</feature>
<dbReference type="SUPFAM" id="SSF46626">
    <property type="entry name" value="Cytochrome c"/>
    <property type="match status" value="1"/>
</dbReference>
<name>A0A3G6MXZ7_9FLAO</name>
<keyword evidence="2 4" id="KW-0479">Metal-binding</keyword>
<dbReference type="GO" id="GO:0046872">
    <property type="term" value="F:metal ion binding"/>
    <property type="evidence" value="ECO:0007669"/>
    <property type="project" value="UniProtKB-KW"/>
</dbReference>
<proteinExistence type="predicted"/>
<evidence type="ECO:0000259" key="6">
    <source>
        <dbReference type="PROSITE" id="PS51007"/>
    </source>
</evidence>
<dbReference type="PROSITE" id="PS51007">
    <property type="entry name" value="CYTC"/>
    <property type="match status" value="1"/>
</dbReference>
<evidence type="ECO:0000256" key="4">
    <source>
        <dbReference type="PROSITE-ProRule" id="PRU00433"/>
    </source>
</evidence>
<keyword evidence="5" id="KW-0812">Transmembrane</keyword>
<gene>
    <name evidence="7" type="ORF">EG340_03315</name>
</gene>
<reference evidence="7 8" key="1">
    <citation type="submission" date="2018-11" db="EMBL/GenBank/DDBJ databases">
        <title>Proposal to divide the Flavobacteriaceae and reorganize its genera based on Amino Acid Identity values calculated from whole genome sequences.</title>
        <authorList>
            <person name="Nicholson A.C."/>
            <person name="Gulvik C.A."/>
            <person name="Whitney A.M."/>
            <person name="Humrighouse B.W."/>
            <person name="Bell M."/>
            <person name="Holmes B."/>
            <person name="Steigerwalt A."/>
            <person name="Villarma A."/>
            <person name="Sheth M."/>
            <person name="Batra D."/>
            <person name="Pryor J."/>
            <person name="Bernardet J.-F."/>
            <person name="Hugo C."/>
            <person name="Kampfer P."/>
            <person name="Newman J."/>
            <person name="Mcquiston J.R."/>
        </authorList>
    </citation>
    <scope>NUCLEOTIDE SEQUENCE [LARGE SCALE GENOMIC DNA]</scope>
    <source>
        <strain evidence="7 8">G0211</strain>
    </source>
</reference>
<dbReference type="AlphaFoldDB" id="A0A3G6MXZ7"/>
<organism evidence="7 8">
    <name type="scientific">Chryseobacterium indoltheticum</name>
    <dbReference type="NCBI Taxonomy" id="254"/>
    <lineage>
        <taxon>Bacteria</taxon>
        <taxon>Pseudomonadati</taxon>
        <taxon>Bacteroidota</taxon>
        <taxon>Flavobacteriia</taxon>
        <taxon>Flavobacteriales</taxon>
        <taxon>Weeksellaceae</taxon>
        <taxon>Chryseobacterium group</taxon>
        <taxon>Chryseobacterium</taxon>
    </lineage>
</organism>
<dbReference type="GO" id="GO:0020037">
    <property type="term" value="F:heme binding"/>
    <property type="evidence" value="ECO:0007669"/>
    <property type="project" value="InterPro"/>
</dbReference>
<evidence type="ECO:0000313" key="7">
    <source>
        <dbReference type="EMBL" id="AZA60127.1"/>
    </source>
</evidence>
<dbReference type="Pfam" id="PF13442">
    <property type="entry name" value="Cytochrome_CBB3"/>
    <property type="match status" value="1"/>
</dbReference>
<sequence length="152" mass="17857">MVQKFNKKYSMHKYYVSVFFILVVIYALYSKEIYTEKTNFGYIKLSSNALKGENLWLQNNCNACHQLYGLGGYMGPDLTNVSSHPQKSAEYLKVMMISGVKSMPKFNFSSDEQEYILQFLKEVDRTGYYPNRNAQIKYTGWVQYQKKENNEK</sequence>
<keyword evidence="5" id="KW-0472">Membrane</keyword>
<dbReference type="Proteomes" id="UP000269076">
    <property type="component" value="Chromosome"/>
</dbReference>
<evidence type="ECO:0000256" key="2">
    <source>
        <dbReference type="ARBA" id="ARBA00022723"/>
    </source>
</evidence>
<keyword evidence="5" id="KW-1133">Transmembrane helix</keyword>
<dbReference type="EMBL" id="CP033928">
    <property type="protein sequence ID" value="AZA60127.1"/>
    <property type="molecule type" value="Genomic_DNA"/>
</dbReference>
<dbReference type="InterPro" id="IPR009056">
    <property type="entry name" value="Cyt_c-like_dom"/>
</dbReference>
<feature type="domain" description="Cytochrome c" evidence="6">
    <location>
        <begin position="47"/>
        <end position="124"/>
    </location>
</feature>
<evidence type="ECO:0000256" key="1">
    <source>
        <dbReference type="ARBA" id="ARBA00022617"/>
    </source>
</evidence>
<accession>A0A3G6MXZ7</accession>
<dbReference type="GO" id="GO:0009055">
    <property type="term" value="F:electron transfer activity"/>
    <property type="evidence" value="ECO:0007669"/>
    <property type="project" value="InterPro"/>
</dbReference>